<dbReference type="GO" id="GO:0071555">
    <property type="term" value="P:cell wall organization"/>
    <property type="evidence" value="ECO:0007669"/>
    <property type="project" value="TreeGrafter"/>
</dbReference>
<feature type="transmembrane region" description="Helical" evidence="8">
    <location>
        <begin position="72"/>
        <end position="88"/>
    </location>
</feature>
<feature type="transmembrane region" description="Helical" evidence="8">
    <location>
        <begin position="6"/>
        <end position="26"/>
    </location>
</feature>
<protein>
    <submittedName>
        <fullName evidence="9">Undecaprenyl/decaprenyl-phosphate alpha-N-acetylglucosaminyl 1-phosphate transferase</fullName>
    </submittedName>
</protein>
<keyword evidence="10" id="KW-1185">Reference proteome</keyword>
<evidence type="ECO:0000256" key="6">
    <source>
        <dbReference type="ARBA" id="ARBA00023136"/>
    </source>
</evidence>
<dbReference type="InterPro" id="IPR000715">
    <property type="entry name" value="Glycosyl_transferase_4"/>
</dbReference>
<dbReference type="Proteomes" id="UP000298381">
    <property type="component" value="Unassembled WGS sequence"/>
</dbReference>
<dbReference type="PANTHER" id="PTHR22926:SF3">
    <property type="entry name" value="UNDECAPRENYL-PHOSPHATE ALPHA-N-ACETYLGLUCOSAMINYL 1-PHOSPHATE TRANSFERASE"/>
    <property type="match status" value="1"/>
</dbReference>
<evidence type="ECO:0000256" key="4">
    <source>
        <dbReference type="ARBA" id="ARBA00022692"/>
    </source>
</evidence>
<feature type="transmembrane region" description="Helical" evidence="8">
    <location>
        <begin position="291"/>
        <end position="309"/>
    </location>
</feature>
<comment type="caution">
    <text evidence="9">The sequence shown here is derived from an EMBL/GenBank/DDBJ whole genome shotgun (WGS) entry which is preliminary data.</text>
</comment>
<keyword evidence="6 8" id="KW-0472">Membrane</keyword>
<proteinExistence type="predicted"/>
<dbReference type="GO" id="GO:0046872">
    <property type="term" value="F:metal ion binding"/>
    <property type="evidence" value="ECO:0007669"/>
    <property type="project" value="UniProtKB-KW"/>
</dbReference>
<keyword evidence="7" id="KW-0460">Magnesium</keyword>
<evidence type="ECO:0000256" key="8">
    <source>
        <dbReference type="SAM" id="Phobius"/>
    </source>
</evidence>
<keyword evidence="4 8" id="KW-0812">Transmembrane</keyword>
<dbReference type="Pfam" id="PF00953">
    <property type="entry name" value="Glycos_transf_4"/>
    <property type="match status" value="1"/>
</dbReference>
<dbReference type="EMBL" id="SRIB01000002">
    <property type="protein sequence ID" value="TFZ41502.1"/>
    <property type="molecule type" value="Genomic_DNA"/>
</dbReference>
<dbReference type="PROSITE" id="PS01348">
    <property type="entry name" value="MRAY_2"/>
    <property type="match status" value="1"/>
</dbReference>
<evidence type="ECO:0000256" key="3">
    <source>
        <dbReference type="ARBA" id="ARBA00022679"/>
    </source>
</evidence>
<feature type="binding site" evidence="7">
    <location>
        <position position="153"/>
    </location>
    <ligand>
        <name>Mg(2+)</name>
        <dbReference type="ChEBI" id="CHEBI:18420"/>
    </ligand>
</feature>
<name>A0A4Z0D9I7_9FIRM</name>
<feature type="transmembrane region" description="Helical" evidence="8">
    <location>
        <begin position="47"/>
        <end position="66"/>
    </location>
</feature>
<dbReference type="GO" id="GO:0044038">
    <property type="term" value="P:cell wall macromolecule biosynthetic process"/>
    <property type="evidence" value="ECO:0007669"/>
    <property type="project" value="TreeGrafter"/>
</dbReference>
<dbReference type="AlphaFoldDB" id="A0A4Z0D9I7"/>
<keyword evidence="3 9" id="KW-0808">Transferase</keyword>
<feature type="transmembrane region" description="Helical" evidence="8">
    <location>
        <begin position="315"/>
        <end position="337"/>
    </location>
</feature>
<dbReference type="PANTHER" id="PTHR22926">
    <property type="entry name" value="PHOSPHO-N-ACETYLMURAMOYL-PENTAPEPTIDE-TRANSFERASE"/>
    <property type="match status" value="1"/>
</dbReference>
<evidence type="ECO:0000256" key="5">
    <source>
        <dbReference type="ARBA" id="ARBA00022989"/>
    </source>
</evidence>
<feature type="transmembrane region" description="Helical" evidence="8">
    <location>
        <begin position="216"/>
        <end position="232"/>
    </location>
</feature>
<dbReference type="RefSeq" id="WP_135270490.1">
    <property type="nucleotide sequence ID" value="NZ_SRIB01000002.1"/>
</dbReference>
<accession>A0A4Z0D9I7</accession>
<dbReference type="GO" id="GO:0005886">
    <property type="term" value="C:plasma membrane"/>
    <property type="evidence" value="ECO:0007669"/>
    <property type="project" value="UniProtKB-SubCell"/>
</dbReference>
<dbReference type="OrthoDB" id="9805475at2"/>
<evidence type="ECO:0000256" key="7">
    <source>
        <dbReference type="PIRSR" id="PIRSR600715-1"/>
    </source>
</evidence>
<feature type="transmembrane region" description="Helical" evidence="8">
    <location>
        <begin position="238"/>
        <end position="259"/>
    </location>
</feature>
<organism evidence="9 10">
    <name type="scientific">Soehngenia longivitae</name>
    <dbReference type="NCBI Taxonomy" id="2562294"/>
    <lineage>
        <taxon>Bacteria</taxon>
        <taxon>Bacillati</taxon>
        <taxon>Bacillota</taxon>
        <taxon>Tissierellia</taxon>
        <taxon>Tissierellales</taxon>
        <taxon>Tissierellaceae</taxon>
        <taxon>Soehngenia</taxon>
    </lineage>
</organism>
<dbReference type="GO" id="GO:0016780">
    <property type="term" value="F:phosphotransferase activity, for other substituted phosphate groups"/>
    <property type="evidence" value="ECO:0007669"/>
    <property type="project" value="InterPro"/>
</dbReference>
<evidence type="ECO:0000313" key="9">
    <source>
        <dbReference type="EMBL" id="TFZ41502.1"/>
    </source>
</evidence>
<feature type="binding site" evidence="7">
    <location>
        <position position="213"/>
    </location>
    <ligand>
        <name>Mg(2+)</name>
        <dbReference type="ChEBI" id="CHEBI:18420"/>
    </ligand>
</feature>
<comment type="subcellular location">
    <subcellularLocation>
        <location evidence="1">Cell membrane</location>
        <topology evidence="1">Multi-pass membrane protein</topology>
    </subcellularLocation>
</comment>
<sequence>MNITIIAFFTAFTISLLLTPVMIKVAPKIGALDIPKDNRRMHKKPMPLLGGVSIYIAVIAGIILFVPLSIEMKAIILGATVMFLAGIKDDLKGTTAKEKLLYQIIAALIVIKFGVKIEFLTNPFSASGNILYLGWLGIPLTFFWIVGITNTLNLIDGLDGLAAGVSFISSLSFIVVAVLYGHFGTATLASLIAGATLGFLPYNFNPAKIFMGDTGALFLGFMLAVISIEGVMKSVATISFVVPIIVLGLPIFDTTFAILRRFLNGQSIMEADKKHLHHRLLEHGYSHKKTVLILYLISAIFSFFAIFVSRINSKVALFVAAGVFICSVLLASRIGLFSTGGRKEEDK</sequence>
<evidence type="ECO:0000256" key="1">
    <source>
        <dbReference type="ARBA" id="ARBA00004651"/>
    </source>
</evidence>
<evidence type="ECO:0000256" key="2">
    <source>
        <dbReference type="ARBA" id="ARBA00022475"/>
    </source>
</evidence>
<keyword evidence="2" id="KW-1003">Cell membrane</keyword>
<comment type="cofactor">
    <cofactor evidence="7">
        <name>Mg(2+)</name>
        <dbReference type="ChEBI" id="CHEBI:18420"/>
    </cofactor>
</comment>
<gene>
    <name evidence="9" type="ORF">E4100_02675</name>
</gene>
<keyword evidence="7" id="KW-0479">Metal-binding</keyword>
<keyword evidence="5 8" id="KW-1133">Transmembrane helix</keyword>
<feature type="transmembrane region" description="Helical" evidence="8">
    <location>
        <begin position="129"/>
        <end position="148"/>
    </location>
</feature>
<evidence type="ECO:0000313" key="10">
    <source>
        <dbReference type="Proteomes" id="UP000298381"/>
    </source>
</evidence>
<feature type="transmembrane region" description="Helical" evidence="8">
    <location>
        <begin position="160"/>
        <end position="180"/>
    </location>
</feature>
<dbReference type="CDD" id="cd06853">
    <property type="entry name" value="GT_WecA_like"/>
    <property type="match status" value="1"/>
</dbReference>
<reference evidence="9 10" key="1">
    <citation type="submission" date="2019-03" db="EMBL/GenBank/DDBJ databases">
        <title>Draft genome sequence data and analysis of a Fermenting Bacterium, Soehngenia longevitae strain 1933PT, isolated from petroleum reservoir in Azerbaijan.</title>
        <authorList>
            <person name="Grouzdev D.S."/>
            <person name="Bidzhieva S.K."/>
            <person name="Sokolova D.S."/>
            <person name="Tourova T.P."/>
            <person name="Poltaraus A.B."/>
            <person name="Nazina T.N."/>
        </authorList>
    </citation>
    <scope>NUCLEOTIDE SEQUENCE [LARGE SCALE GENOMIC DNA]</scope>
    <source>
        <strain evidence="9 10">1933P</strain>
    </source>
</reference>
<dbReference type="GO" id="GO:0009103">
    <property type="term" value="P:lipopolysaccharide biosynthetic process"/>
    <property type="evidence" value="ECO:0007669"/>
    <property type="project" value="TreeGrafter"/>
</dbReference>
<dbReference type="InterPro" id="IPR018480">
    <property type="entry name" value="PNAcMuramoyl-5peptid_Trfase_CS"/>
</dbReference>
<feature type="transmembrane region" description="Helical" evidence="8">
    <location>
        <begin position="100"/>
        <end position="117"/>
    </location>
</feature>